<evidence type="ECO:0000256" key="4">
    <source>
        <dbReference type="ARBA" id="ARBA00022538"/>
    </source>
</evidence>
<evidence type="ECO:0000256" key="7">
    <source>
        <dbReference type="ARBA" id="ARBA00022989"/>
    </source>
</evidence>
<dbReference type="PANTHER" id="PTHR32024">
    <property type="entry name" value="TRK SYSTEM POTASSIUM UPTAKE PROTEIN TRKG-RELATED"/>
    <property type="match status" value="1"/>
</dbReference>
<comment type="caution">
    <text evidence="11">The sequence shown here is derived from an EMBL/GenBank/DDBJ whole genome shotgun (WGS) entry which is preliminary data.</text>
</comment>
<feature type="transmembrane region" description="Helical" evidence="10">
    <location>
        <begin position="182"/>
        <end position="206"/>
    </location>
</feature>
<organism evidence="11 12">
    <name type="scientific">Merismopedia glauca CCAP 1448/3</name>
    <dbReference type="NCBI Taxonomy" id="1296344"/>
    <lineage>
        <taxon>Bacteria</taxon>
        <taxon>Bacillati</taxon>
        <taxon>Cyanobacteriota</taxon>
        <taxon>Cyanophyceae</taxon>
        <taxon>Synechococcales</taxon>
        <taxon>Merismopediaceae</taxon>
        <taxon>Merismopedia</taxon>
    </lineage>
</organism>
<evidence type="ECO:0000256" key="6">
    <source>
        <dbReference type="ARBA" id="ARBA00022958"/>
    </source>
</evidence>
<name>A0A2T1C691_9CYAN</name>
<dbReference type="Pfam" id="PF02386">
    <property type="entry name" value="TrkH"/>
    <property type="match status" value="1"/>
</dbReference>
<feature type="transmembrane region" description="Helical" evidence="10">
    <location>
        <begin position="67"/>
        <end position="91"/>
    </location>
</feature>
<keyword evidence="5 10" id="KW-0812">Transmembrane</keyword>
<dbReference type="GO" id="GO:0015379">
    <property type="term" value="F:potassium:chloride symporter activity"/>
    <property type="evidence" value="ECO:0007669"/>
    <property type="project" value="InterPro"/>
</dbReference>
<dbReference type="OrthoDB" id="9810952at2"/>
<keyword evidence="12" id="KW-1185">Reference proteome</keyword>
<evidence type="ECO:0000256" key="8">
    <source>
        <dbReference type="ARBA" id="ARBA00023065"/>
    </source>
</evidence>
<feature type="transmembrane region" description="Helical" evidence="10">
    <location>
        <begin position="378"/>
        <end position="401"/>
    </location>
</feature>
<reference evidence="11 12" key="2">
    <citation type="submission" date="2018-03" db="EMBL/GenBank/DDBJ databases">
        <title>The ancient ancestry and fast evolution of plastids.</title>
        <authorList>
            <person name="Moore K.R."/>
            <person name="Magnabosco C."/>
            <person name="Momper L."/>
            <person name="Gold D.A."/>
            <person name="Bosak T."/>
            <person name="Fournier G.P."/>
        </authorList>
    </citation>
    <scope>NUCLEOTIDE SEQUENCE [LARGE SCALE GENOMIC DNA]</scope>
    <source>
        <strain evidence="11 12">CCAP 1448/3</strain>
    </source>
</reference>
<keyword evidence="2" id="KW-0813">Transport</keyword>
<comment type="subcellular location">
    <subcellularLocation>
        <location evidence="1">Cell membrane</location>
        <topology evidence="1">Multi-pass membrane protein</topology>
    </subcellularLocation>
</comment>
<evidence type="ECO:0000256" key="9">
    <source>
        <dbReference type="ARBA" id="ARBA00023136"/>
    </source>
</evidence>
<feature type="transmembrane region" description="Helical" evidence="10">
    <location>
        <begin position="291"/>
        <end position="311"/>
    </location>
</feature>
<feature type="transmembrane region" description="Helical" evidence="10">
    <location>
        <begin position="227"/>
        <end position="246"/>
    </location>
</feature>
<proteinExistence type="predicted"/>
<dbReference type="Proteomes" id="UP000238762">
    <property type="component" value="Unassembled WGS sequence"/>
</dbReference>
<keyword evidence="3" id="KW-1003">Cell membrane</keyword>
<keyword evidence="6" id="KW-0630">Potassium</keyword>
<protein>
    <submittedName>
        <fullName evidence="11">ATPase</fullName>
    </submittedName>
</protein>
<keyword evidence="7 10" id="KW-1133">Transmembrane helix</keyword>
<keyword evidence="9 10" id="KW-0472">Membrane</keyword>
<dbReference type="InterPro" id="IPR004772">
    <property type="entry name" value="TrkH"/>
</dbReference>
<keyword evidence="8" id="KW-0406">Ion transport</keyword>
<dbReference type="EMBL" id="PVWJ01000024">
    <property type="protein sequence ID" value="PSB03790.1"/>
    <property type="molecule type" value="Genomic_DNA"/>
</dbReference>
<evidence type="ECO:0000256" key="3">
    <source>
        <dbReference type="ARBA" id="ARBA00022475"/>
    </source>
</evidence>
<evidence type="ECO:0000256" key="10">
    <source>
        <dbReference type="SAM" id="Phobius"/>
    </source>
</evidence>
<evidence type="ECO:0000256" key="2">
    <source>
        <dbReference type="ARBA" id="ARBA00022448"/>
    </source>
</evidence>
<dbReference type="NCBIfam" id="TIGR00933">
    <property type="entry name" value="2a38"/>
    <property type="match status" value="1"/>
</dbReference>
<sequence length="446" mass="48154">MTVSRTVCLGFLAVIFVGALLLMLPISTANGSGSDFLTGLFMSTSAVCVTGLAVVDVGKYYSFWGQFFLALLAQIGGLGYMTATTFLLLLLGRKFGLKDKIAIQQSLDQPGLAGAADLIRSIIATTAIFELTGAFLLMLVFVPELGWQNGIWFAIFHSVSAFNNAGFGLKTDNLMSYVSSPIVTFTIGFLIIFGGIGYQVIMEMYLWVKEKVRRDRHRSWYTLQFKIAVSTTVILLAFGTIAFFLTELNNPNTLAPLSLGDKWLAAWFQSVTPRTAGFNTIDIGKMTETGLFITIALMFIGASPGGTGGGIKTTTFRILYSCTKAALLAEEEVVSFKRQISIPLVLKAVGVFFGSLLVVIISTIIIELNEPETKFQFLQILFEVVSAFGTVGLSTGITASVSAVSKTVLIATMYIGRVGVLLLMSSLIGNPNPRAINYPEENLLVG</sequence>
<dbReference type="PANTHER" id="PTHR32024:SF1">
    <property type="entry name" value="KTR SYSTEM POTASSIUM UPTAKE PROTEIN B"/>
    <property type="match status" value="1"/>
</dbReference>
<evidence type="ECO:0000313" key="12">
    <source>
        <dbReference type="Proteomes" id="UP000238762"/>
    </source>
</evidence>
<feature type="transmembrane region" description="Helical" evidence="10">
    <location>
        <begin position="344"/>
        <end position="366"/>
    </location>
</feature>
<feature type="transmembrane region" description="Helical" evidence="10">
    <location>
        <begin position="6"/>
        <end position="24"/>
    </location>
</feature>
<dbReference type="GO" id="GO:0005886">
    <property type="term" value="C:plasma membrane"/>
    <property type="evidence" value="ECO:0007669"/>
    <property type="project" value="UniProtKB-SubCell"/>
</dbReference>
<feature type="transmembrane region" description="Helical" evidence="10">
    <location>
        <begin position="122"/>
        <end position="142"/>
    </location>
</feature>
<feature type="transmembrane region" description="Helical" evidence="10">
    <location>
        <begin position="36"/>
        <end position="55"/>
    </location>
</feature>
<reference evidence="11 12" key="1">
    <citation type="submission" date="2018-02" db="EMBL/GenBank/DDBJ databases">
        <authorList>
            <person name="Cohen D.B."/>
            <person name="Kent A.D."/>
        </authorList>
    </citation>
    <scope>NUCLEOTIDE SEQUENCE [LARGE SCALE GENOMIC DNA]</scope>
    <source>
        <strain evidence="11 12">CCAP 1448/3</strain>
    </source>
</reference>
<evidence type="ECO:0000256" key="5">
    <source>
        <dbReference type="ARBA" id="ARBA00022692"/>
    </source>
</evidence>
<keyword evidence="4" id="KW-0633">Potassium transport</keyword>
<accession>A0A2T1C691</accession>
<dbReference type="InterPro" id="IPR003445">
    <property type="entry name" value="Cat_transpt"/>
</dbReference>
<dbReference type="RefSeq" id="WP_106287865.1">
    <property type="nucleotide sequence ID" value="NZ_CAWNTC010000242.1"/>
</dbReference>
<evidence type="ECO:0000256" key="1">
    <source>
        <dbReference type="ARBA" id="ARBA00004651"/>
    </source>
</evidence>
<evidence type="ECO:0000313" key="11">
    <source>
        <dbReference type="EMBL" id="PSB03790.1"/>
    </source>
</evidence>
<dbReference type="AlphaFoldDB" id="A0A2T1C691"/>
<gene>
    <name evidence="11" type="ORF">C7B64_06665</name>
</gene>
<feature type="transmembrane region" description="Helical" evidence="10">
    <location>
        <begin position="408"/>
        <end position="428"/>
    </location>
</feature>